<feature type="transmembrane region" description="Helical" evidence="1">
    <location>
        <begin position="39"/>
        <end position="61"/>
    </location>
</feature>
<keyword evidence="1" id="KW-0812">Transmembrane</keyword>
<accession>A0A1Y2MXJ1</accession>
<dbReference type="OrthoDB" id="3576273at2"/>
<comment type="caution">
    <text evidence="2">The sequence shown here is derived from an EMBL/GenBank/DDBJ whole genome shotgun (WGS) entry which is preliminary data.</text>
</comment>
<gene>
    <name evidence="2" type="ORF">BG845_03286</name>
</gene>
<dbReference type="AlphaFoldDB" id="A0A1Y2MXJ1"/>
<feature type="transmembrane region" description="Helical" evidence="1">
    <location>
        <begin position="114"/>
        <end position="133"/>
    </location>
</feature>
<dbReference type="EMBL" id="MIGB01000016">
    <property type="protein sequence ID" value="OSY39689.1"/>
    <property type="molecule type" value="Genomic_DNA"/>
</dbReference>
<evidence type="ECO:0000313" key="3">
    <source>
        <dbReference type="Proteomes" id="UP000194360"/>
    </source>
</evidence>
<feature type="transmembrane region" description="Helical" evidence="1">
    <location>
        <begin position="12"/>
        <end position="33"/>
    </location>
</feature>
<protein>
    <submittedName>
        <fullName evidence="2">Uncharacterized protein</fullName>
    </submittedName>
</protein>
<dbReference type="RefSeq" id="WP_085913505.1">
    <property type="nucleotide sequence ID" value="NZ_AP018920.1"/>
</dbReference>
<sequence length="191" mass="20102">MRPASTRAVVAGKIAAALGVVWFCVVFSIATDVLSRAEYLLAGVVAGGVLSAVGVVLLWLYSSRTPSRVAPARGPEMGLATDRGVARTVLRSGGTPDGEQRRLIAVDVQADAKLPLVTGATFALLGPLVVAVANASGSLWWLGPATAGLIVLVLAALGWRTWSAYTLHRAADRRHTVPRFEETGAPWRPWP</sequence>
<evidence type="ECO:0000313" key="2">
    <source>
        <dbReference type="EMBL" id="OSY39689.1"/>
    </source>
</evidence>
<evidence type="ECO:0000256" key="1">
    <source>
        <dbReference type="SAM" id="Phobius"/>
    </source>
</evidence>
<keyword evidence="3" id="KW-1185">Reference proteome</keyword>
<dbReference type="Proteomes" id="UP000194360">
    <property type="component" value="Unassembled WGS sequence"/>
</dbReference>
<keyword evidence="1" id="KW-0472">Membrane</keyword>
<keyword evidence="1" id="KW-1133">Transmembrane helix</keyword>
<proteinExistence type="predicted"/>
<name>A0A1Y2MXJ1_PSEAH</name>
<reference evidence="2 3" key="1">
    <citation type="submission" date="2016-09" db="EMBL/GenBank/DDBJ databases">
        <title>Pseudonocardia autotrophica DSM535, a candidate organism with high potential of specific P450 cytochromes.</title>
        <authorList>
            <person name="Grumaz C."/>
            <person name="Vainshtein Y."/>
            <person name="Kirstahler P."/>
            <person name="Sohn K."/>
        </authorList>
    </citation>
    <scope>NUCLEOTIDE SEQUENCE [LARGE SCALE GENOMIC DNA]</scope>
    <source>
        <strain evidence="2 3">DSM 535</strain>
    </source>
</reference>
<feature type="transmembrane region" description="Helical" evidence="1">
    <location>
        <begin position="139"/>
        <end position="159"/>
    </location>
</feature>
<organism evidence="2 3">
    <name type="scientific">Pseudonocardia autotrophica</name>
    <name type="common">Amycolata autotrophica</name>
    <name type="synonym">Nocardia autotrophica</name>
    <dbReference type="NCBI Taxonomy" id="2074"/>
    <lineage>
        <taxon>Bacteria</taxon>
        <taxon>Bacillati</taxon>
        <taxon>Actinomycetota</taxon>
        <taxon>Actinomycetes</taxon>
        <taxon>Pseudonocardiales</taxon>
        <taxon>Pseudonocardiaceae</taxon>
        <taxon>Pseudonocardia</taxon>
    </lineage>
</organism>